<feature type="domain" description="Right handed beta helix" evidence="2">
    <location>
        <begin position="159"/>
        <end position="268"/>
    </location>
</feature>
<dbReference type="SMART" id="SM00710">
    <property type="entry name" value="PbH1"/>
    <property type="match status" value="5"/>
</dbReference>
<evidence type="ECO:0000313" key="4">
    <source>
        <dbReference type="Proteomes" id="UP001055108"/>
    </source>
</evidence>
<dbReference type="Gene3D" id="2.160.20.10">
    <property type="entry name" value="Single-stranded right-handed beta-helix, Pectin lyase-like"/>
    <property type="match status" value="1"/>
</dbReference>
<dbReference type="AlphaFoldDB" id="A0AA37HLE0"/>
<dbReference type="SUPFAM" id="SSF51126">
    <property type="entry name" value="Pectin lyase-like"/>
    <property type="match status" value="1"/>
</dbReference>
<comment type="caution">
    <text evidence="3">The sequence shown here is derived from an EMBL/GenBank/DDBJ whole genome shotgun (WGS) entry which is preliminary data.</text>
</comment>
<dbReference type="Pfam" id="PF13229">
    <property type="entry name" value="Beta_helix"/>
    <property type="match status" value="1"/>
</dbReference>
<gene>
    <name evidence="3" type="ORF">NBEOAGPD_0901</name>
</gene>
<feature type="region of interest" description="Disordered" evidence="1">
    <location>
        <begin position="23"/>
        <end position="101"/>
    </location>
</feature>
<dbReference type="InterPro" id="IPR011050">
    <property type="entry name" value="Pectin_lyase_fold/virulence"/>
</dbReference>
<accession>A0AA37HLE0</accession>
<feature type="compositionally biased region" description="Low complexity" evidence="1">
    <location>
        <begin position="31"/>
        <end position="64"/>
    </location>
</feature>
<keyword evidence="4" id="KW-1185">Reference proteome</keyword>
<sequence>MQFTRHNDSPALDDFWTRVERDWHRASSDRSNAVAPSDVPASSSANPSAAPSADDLAATDPATLETASGPTPAALPGSEVETLPEAAPEVTSGTTSETTADAAIASPASTSTAGAETAAAAVAPVLSDVDAAALLTGTGSAAVSGTATLTRHDGTIQAQSGDVIENLDIYADGVGIELEDDADVTIRNVRIHYNGTDQGGYGIDAVGAQNLTIDGVELINAGAPASGPNSDPEQYGIGLFESPGASVSHVTVRDASTGLYLQDSPNATLQGIEGYNMRGPFPRGQLVQLNRSDNSSLTDFYSYNDLETSWTEDNVNIGSSNVTVANGLIDGNNSPSGVGVIIEGGTGVHVSNVDTVRMGNGAFSDYGSGNTFDDVRAFDNFADSHAGRGTPMSGSLIFSLADDSTITNAAYQNPAAPGNVVYGGGIQDEAFGGTFQASEITGEAPMAAYHNTFSWS</sequence>
<dbReference type="EMBL" id="BPQM01000019">
    <property type="protein sequence ID" value="GJD77694.1"/>
    <property type="molecule type" value="Genomic_DNA"/>
</dbReference>
<evidence type="ECO:0000256" key="1">
    <source>
        <dbReference type="SAM" id="MobiDB-lite"/>
    </source>
</evidence>
<dbReference type="InterPro" id="IPR012334">
    <property type="entry name" value="Pectin_lyas_fold"/>
</dbReference>
<dbReference type="RefSeq" id="WP_238301450.1">
    <property type="nucleotide sequence ID" value="NZ_BPQM01000019.1"/>
</dbReference>
<dbReference type="InterPro" id="IPR039448">
    <property type="entry name" value="Beta_helix"/>
</dbReference>
<organism evidence="3 4">
    <name type="scientific">Methylobacterium gregans</name>
    <dbReference type="NCBI Taxonomy" id="374424"/>
    <lineage>
        <taxon>Bacteria</taxon>
        <taxon>Pseudomonadati</taxon>
        <taxon>Pseudomonadota</taxon>
        <taxon>Alphaproteobacteria</taxon>
        <taxon>Hyphomicrobiales</taxon>
        <taxon>Methylobacteriaceae</taxon>
        <taxon>Methylobacterium</taxon>
    </lineage>
</organism>
<evidence type="ECO:0000313" key="3">
    <source>
        <dbReference type="EMBL" id="GJD77694.1"/>
    </source>
</evidence>
<name>A0AA37HLE0_9HYPH</name>
<dbReference type="Proteomes" id="UP001055108">
    <property type="component" value="Unassembled WGS sequence"/>
</dbReference>
<evidence type="ECO:0000259" key="2">
    <source>
        <dbReference type="Pfam" id="PF13229"/>
    </source>
</evidence>
<dbReference type="InterPro" id="IPR006626">
    <property type="entry name" value="PbH1"/>
</dbReference>
<reference evidence="3" key="2">
    <citation type="submission" date="2021-08" db="EMBL/GenBank/DDBJ databases">
        <authorList>
            <person name="Tani A."/>
            <person name="Ola A."/>
            <person name="Ogura Y."/>
            <person name="Katsura K."/>
            <person name="Hayashi T."/>
        </authorList>
    </citation>
    <scope>NUCLEOTIDE SEQUENCE</scope>
    <source>
        <strain evidence="3">NBRC 103626</strain>
    </source>
</reference>
<proteinExistence type="predicted"/>
<reference evidence="3" key="1">
    <citation type="journal article" date="2016" name="Front. Microbiol.">
        <title>Genome Sequence of the Piezophilic, Mesophilic Sulfate-Reducing Bacterium Desulfovibrio indicus J2T.</title>
        <authorList>
            <person name="Cao J."/>
            <person name="Maignien L."/>
            <person name="Shao Z."/>
            <person name="Alain K."/>
            <person name="Jebbar M."/>
        </authorList>
    </citation>
    <scope>NUCLEOTIDE SEQUENCE</scope>
    <source>
        <strain evidence="3">NBRC 103626</strain>
    </source>
</reference>
<protein>
    <recommendedName>
        <fullName evidence="2">Right handed beta helix domain-containing protein</fullName>
    </recommendedName>
</protein>